<dbReference type="Proteomes" id="UP000000585">
    <property type="component" value="Chromosome"/>
</dbReference>
<name>A0A0H2UNU5_STRPN</name>
<evidence type="ECO:0000313" key="1">
    <source>
        <dbReference type="EMBL" id="AAK74645.1"/>
    </source>
</evidence>
<keyword evidence="2" id="KW-1185">Reference proteome</keyword>
<organism evidence="1 2">
    <name type="scientific">Streptococcus pneumoniae serotype 4 (strain ATCC BAA-334 / TIGR4)</name>
    <dbReference type="NCBI Taxonomy" id="170187"/>
    <lineage>
        <taxon>Bacteria</taxon>
        <taxon>Bacillati</taxon>
        <taxon>Bacillota</taxon>
        <taxon>Bacilli</taxon>
        <taxon>Lactobacillales</taxon>
        <taxon>Streptococcaceae</taxon>
        <taxon>Streptococcus</taxon>
    </lineage>
</organism>
<dbReference type="EnsemblBacteria" id="AAK74645">
    <property type="protein sequence ID" value="AAK74645"/>
    <property type="gene ID" value="SP_0487"/>
</dbReference>
<sequence length="72" mass="8316">MERIPLSILTFYIPKVPSYSIKEKQSKWLQSGYKSIKTDKAILSSSPIQTILSVVESHHISLRSRTSLKRRK</sequence>
<dbReference type="EMBL" id="AE005672">
    <property type="protein sequence ID" value="AAK74645.1"/>
    <property type="molecule type" value="Genomic_DNA"/>
</dbReference>
<protein>
    <submittedName>
        <fullName evidence="1">Uncharacterized protein</fullName>
    </submittedName>
</protein>
<dbReference type="AlphaFoldDB" id="A0A0H2UNU5"/>
<evidence type="ECO:0000313" key="2">
    <source>
        <dbReference type="Proteomes" id="UP000000585"/>
    </source>
</evidence>
<accession>A0A0H2UNU5</accession>
<dbReference type="PaxDb" id="170187-SP_0487"/>
<dbReference type="KEGG" id="spn:SP_0487"/>
<gene>
    <name evidence="1" type="ordered locus">SP_0487</name>
</gene>
<proteinExistence type="predicted"/>
<reference evidence="1 2" key="1">
    <citation type="journal article" date="2001" name="Science">
        <title>Complete genome sequence of a virulent isolate of Streptococcus pneumoniae.</title>
        <authorList>
            <person name="Tettelin H."/>
            <person name="Nelson K.E."/>
            <person name="Paulsen I.T."/>
            <person name="Eisen J.A."/>
            <person name="Read T.D."/>
            <person name="Peterson S."/>
            <person name="Heidelberg J."/>
            <person name="DeBoy R.T."/>
            <person name="Haft D.H."/>
            <person name="Dodson R.J."/>
            <person name="Durkin A.S."/>
            <person name="Gwinn M."/>
            <person name="Kolonay J.F."/>
            <person name="Nelson W.C."/>
            <person name="Peterson J.D."/>
            <person name="Umayam L.A."/>
            <person name="White O."/>
            <person name="Salzberg S.L."/>
            <person name="Lewis M.R."/>
            <person name="Radune D."/>
            <person name="Holtzapple E."/>
            <person name="Khouri H."/>
            <person name="Wolf A.M."/>
            <person name="Utterback T.R."/>
            <person name="Hansen C.L."/>
            <person name="McDonald L.A."/>
            <person name="Feldblyum T.V."/>
            <person name="Angiuoli S."/>
            <person name="Dickinson T."/>
            <person name="Hickey E.K."/>
            <person name="Holt I.E."/>
            <person name="Loftus B.J."/>
            <person name="Yang F."/>
            <person name="Smith H.O."/>
            <person name="Venter J.C."/>
            <person name="Dougherty B.A."/>
            <person name="Morrison D.A."/>
            <person name="Hollingshead S.K."/>
            <person name="Fraser C.M."/>
        </authorList>
    </citation>
    <scope>NUCLEOTIDE SEQUENCE [LARGE SCALE GENOMIC DNA]</scope>
    <source>
        <strain evidence="2">ATCC BAA-334 / TIGR4</strain>
    </source>
</reference>